<evidence type="ECO:0000256" key="1">
    <source>
        <dbReference type="SAM" id="SignalP"/>
    </source>
</evidence>
<gene>
    <name evidence="2" type="ORF">ACFPBZ_02245</name>
</gene>
<dbReference type="Proteomes" id="UP001595947">
    <property type="component" value="Unassembled WGS sequence"/>
</dbReference>
<feature type="chain" id="PRO_5047107189" evidence="1">
    <location>
        <begin position="20"/>
        <end position="323"/>
    </location>
</feature>
<keyword evidence="1" id="KW-0732">Signal</keyword>
<dbReference type="PANTHER" id="PTHR30024">
    <property type="entry name" value="ALIPHATIC SULFONATES-BINDING PROTEIN-RELATED"/>
    <property type="match status" value="1"/>
</dbReference>
<keyword evidence="3" id="KW-1185">Reference proteome</keyword>
<name>A0ABV9YGM4_9PSEU</name>
<comment type="caution">
    <text evidence="2">The sequence shown here is derived from an EMBL/GenBank/DDBJ whole genome shotgun (WGS) entry which is preliminary data.</text>
</comment>
<dbReference type="RefSeq" id="WP_378034366.1">
    <property type="nucleotide sequence ID" value="NZ_JBHSIV010000002.1"/>
</dbReference>
<dbReference type="PANTHER" id="PTHR30024:SF42">
    <property type="entry name" value="ALIPHATIC SULFONATES-BINDING PROTEIN-RELATED"/>
    <property type="match status" value="1"/>
</dbReference>
<organism evidence="2 3">
    <name type="scientific">Actinomycetospora atypica</name>
    <dbReference type="NCBI Taxonomy" id="1290095"/>
    <lineage>
        <taxon>Bacteria</taxon>
        <taxon>Bacillati</taxon>
        <taxon>Actinomycetota</taxon>
        <taxon>Actinomycetes</taxon>
        <taxon>Pseudonocardiales</taxon>
        <taxon>Pseudonocardiaceae</taxon>
        <taxon>Actinomycetospora</taxon>
    </lineage>
</organism>
<proteinExistence type="predicted"/>
<evidence type="ECO:0000313" key="2">
    <source>
        <dbReference type="EMBL" id="MFC5061011.1"/>
    </source>
</evidence>
<dbReference type="SUPFAM" id="SSF53850">
    <property type="entry name" value="Periplasmic binding protein-like II"/>
    <property type="match status" value="1"/>
</dbReference>
<dbReference type="EMBL" id="JBHSIV010000002">
    <property type="protein sequence ID" value="MFC5061011.1"/>
    <property type="molecule type" value="Genomic_DNA"/>
</dbReference>
<dbReference type="PROSITE" id="PS51257">
    <property type="entry name" value="PROKAR_LIPOPROTEIN"/>
    <property type="match status" value="1"/>
</dbReference>
<reference evidence="3" key="1">
    <citation type="journal article" date="2019" name="Int. J. Syst. Evol. Microbiol.">
        <title>The Global Catalogue of Microorganisms (GCM) 10K type strain sequencing project: providing services to taxonomists for standard genome sequencing and annotation.</title>
        <authorList>
            <consortium name="The Broad Institute Genomics Platform"/>
            <consortium name="The Broad Institute Genome Sequencing Center for Infectious Disease"/>
            <person name="Wu L."/>
            <person name="Ma J."/>
        </authorList>
    </citation>
    <scope>NUCLEOTIDE SEQUENCE [LARGE SCALE GENOMIC DNA]</scope>
    <source>
        <strain evidence="3">CGMCC 4.7093</strain>
    </source>
</reference>
<accession>A0ABV9YGM4</accession>
<feature type="signal peptide" evidence="1">
    <location>
        <begin position="1"/>
        <end position="19"/>
    </location>
</feature>
<protein>
    <submittedName>
        <fullName evidence="2">ABC transporter substrate-binding protein</fullName>
    </submittedName>
</protein>
<sequence>MTRRLRRLAVGVLLLFALAACSSGDPSAPQGATLRVGIIVTGSQEGYGIDSWAYDQGILQRHLRDAGITAVEFSSFPNGPNLNQALKGGALDLGVLGDTPAVSGRAANLPTQLSGVSVRGQDAWLIGGPGVTSLEALRGKTVATQQGSYMHRYLVGLLNESGLASSVKITFLLTNAAQQALDKGDIAAYAAPVPTAPLLASRGYAVLDRAASHPGLPGNSYVTVATDAATRYPQLAQAWNAGIAEAAAGVSRDPSAYHAFAARVSGLPLPVIQQAYPASVFGNPAVTGADVDTARATLDFLVAQQLAAAPFDVGSWVAPGGRA</sequence>
<evidence type="ECO:0000313" key="3">
    <source>
        <dbReference type="Proteomes" id="UP001595947"/>
    </source>
</evidence>
<dbReference type="Gene3D" id="3.40.190.10">
    <property type="entry name" value="Periplasmic binding protein-like II"/>
    <property type="match status" value="2"/>
</dbReference>